<dbReference type="Pfam" id="PF04984">
    <property type="entry name" value="Phage_sheath_1"/>
    <property type="match status" value="1"/>
</dbReference>
<reference evidence="4 5" key="1">
    <citation type="journal article" date="2013" name="Genome Announc.">
        <title>Draft Genome Sequence of the Cellulolytic Bacterium Clostridium papyrosolvens C7 (ATCC 700395).</title>
        <authorList>
            <person name="Zepeda V."/>
            <person name="Dassa B."/>
            <person name="Borovok I."/>
            <person name="Lamed R."/>
            <person name="Bayer E.A."/>
            <person name="Cate J.H."/>
        </authorList>
    </citation>
    <scope>NUCLEOTIDE SEQUENCE [LARGE SCALE GENOMIC DNA]</scope>
    <source>
        <strain evidence="4 5">C7</strain>
    </source>
</reference>
<evidence type="ECO:0000256" key="1">
    <source>
        <dbReference type="ARBA" id="ARBA00008005"/>
    </source>
</evidence>
<dbReference type="RefSeq" id="WP_020815166.1">
    <property type="nucleotide sequence ID" value="NZ_ATAY01000026.1"/>
</dbReference>
<evidence type="ECO:0000313" key="4">
    <source>
        <dbReference type="EMBL" id="EPR12471.1"/>
    </source>
</evidence>
<gene>
    <name evidence="4" type="ORF">L323_08065</name>
</gene>
<comment type="caution">
    <text evidence="4">The sequence shown here is derived from an EMBL/GenBank/DDBJ whole genome shotgun (WGS) entry which is preliminary data.</text>
</comment>
<comment type="similarity">
    <text evidence="1">Belongs to the myoviridae tail sheath protein family.</text>
</comment>
<dbReference type="EMBL" id="ATAY01000026">
    <property type="protein sequence ID" value="EPR12471.1"/>
    <property type="molecule type" value="Genomic_DNA"/>
</dbReference>
<feature type="domain" description="Tail sheath protein subtilisin-like" evidence="2">
    <location>
        <begin position="84"/>
        <end position="227"/>
    </location>
</feature>
<dbReference type="Gene3D" id="3.40.50.11790">
    <property type="match status" value="1"/>
</dbReference>
<accession>U4R2Q8</accession>
<protein>
    <submittedName>
        <fullName evidence="4">Phage portal protein</fullName>
    </submittedName>
</protein>
<dbReference type="Gene3D" id="3.30.1370.220">
    <property type="match status" value="1"/>
</dbReference>
<feature type="domain" description="Tail sheath protein C-terminal" evidence="3">
    <location>
        <begin position="235"/>
        <end position="356"/>
    </location>
</feature>
<dbReference type="AlphaFoldDB" id="U4R2Q8"/>
<dbReference type="OrthoDB" id="89060at2"/>
<evidence type="ECO:0000259" key="2">
    <source>
        <dbReference type="Pfam" id="PF04984"/>
    </source>
</evidence>
<sequence length="357" mass="38518">MGLPNININFSTAAATALERSQKGIVAIILKDANSTGAYTLTKATQVALQLGTIGANNQKYVERAFIGYVNPPKKVIVYVVATTEESLSEALQYFENVQFDYLVGPPDCDTTEATEISTWIKTQRAEGFTPKAVLPNTAADSEGIINFTTTGIKVDGTTYTTAEYCSRIAGLLAGTPMTISCTYAPLPEVSMVDKLSKEGIDTAIDSGKFVIFSDGEKVKVGRGVNSLQTTTETKGDAFKKIKIVEAVDMIRNDISKTAEDSYIGKYSNNYDNKCLLISAIKGYFKGLENDGILETGTSTVDIDAIAQEQYLQSKGTDTADMTEQEIRTAATGDQVFLKSKISILDAIEDIDLSITI</sequence>
<dbReference type="PATRIC" id="fig|1330534.3.peg.1611"/>
<evidence type="ECO:0000313" key="5">
    <source>
        <dbReference type="Proteomes" id="UP000016860"/>
    </source>
</evidence>
<evidence type="ECO:0000259" key="3">
    <source>
        <dbReference type="Pfam" id="PF17482"/>
    </source>
</evidence>
<dbReference type="InterPro" id="IPR035089">
    <property type="entry name" value="Phage_sheath_subtilisin"/>
</dbReference>
<organism evidence="4 5">
    <name type="scientific">Ruminiclostridium papyrosolvens C7</name>
    <dbReference type="NCBI Taxonomy" id="1330534"/>
    <lineage>
        <taxon>Bacteria</taxon>
        <taxon>Bacillati</taxon>
        <taxon>Bacillota</taxon>
        <taxon>Clostridia</taxon>
        <taxon>Eubacteriales</taxon>
        <taxon>Oscillospiraceae</taxon>
        <taxon>Ruminiclostridium</taxon>
    </lineage>
</organism>
<name>U4R2Q8_9FIRM</name>
<dbReference type="Pfam" id="PF17482">
    <property type="entry name" value="Phage_sheath_1C"/>
    <property type="match status" value="1"/>
</dbReference>
<dbReference type="STRING" id="1330534.L323_08065"/>
<proteinExistence type="inferred from homology"/>
<dbReference type="InterPro" id="IPR020287">
    <property type="entry name" value="Tail_sheath_C"/>
</dbReference>
<dbReference type="Proteomes" id="UP000016860">
    <property type="component" value="Unassembled WGS sequence"/>
</dbReference>